<comment type="caution">
    <text evidence="1">The sequence shown here is derived from an EMBL/GenBank/DDBJ whole genome shotgun (WGS) entry which is preliminary data.</text>
</comment>
<gene>
    <name evidence="1" type="ORF">T230_06000</name>
</gene>
<protein>
    <submittedName>
        <fullName evidence="1">Uncharacterized protein</fullName>
    </submittedName>
</protein>
<dbReference type="EMBL" id="AYYE01000881">
    <property type="protein sequence ID" value="ETK08915.1"/>
    <property type="molecule type" value="Genomic_DNA"/>
</dbReference>
<dbReference type="AlphaFoldDB" id="W2CP11"/>
<dbReference type="Proteomes" id="UP000034982">
    <property type="component" value="Unassembled WGS sequence"/>
</dbReference>
<reference evidence="1 2" key="1">
    <citation type="submission" date="2013-11" db="EMBL/GenBank/DDBJ databases">
        <title>Single cell genomics of uncultured Tannerella BU063 (oral taxon 286).</title>
        <authorList>
            <person name="Beall C.J."/>
            <person name="Campbell A.G."/>
            <person name="Griffen A.L."/>
            <person name="Podar M."/>
            <person name="Leys E.J."/>
        </authorList>
    </citation>
    <scope>NUCLEOTIDE SEQUENCE [LARGE SCALE GENOMIC DNA]</scope>
    <source>
        <strain evidence="1">Cell 1/3</strain>
    </source>
</reference>
<name>W2CP11_9BACT</name>
<sequence length="320" mass="37235">MHKIALLVLYNHRYSQNISQIEKLYKNRFSHLYHVIPFYEGDKSNVLPVYESPYQFQSYIAQAYQQIKKANDEKYSHYFIVADDMIVNPDITEENLFEATGIDEKSCYITDFKDLRENMNIPLFHSIEKKGVEVNGILPSCKEAVEKIRTYGLLTMPYKKAFILRYIFYWSFFLNLKKALKGVYYLIWGRSKRRRGLYPILWGYSDILIIEESAMMKFCTYCGCFAACDVFVEQAIPTALLLSAEKITTGAQIKKKMIPQLSIEMKSDIEKKIRFKYKMLNGQFPIKFIFYPSHKAFSMEMTRKVAVIGSGVSGSLSFGA</sequence>
<evidence type="ECO:0000313" key="1">
    <source>
        <dbReference type="EMBL" id="ETK08915.1"/>
    </source>
</evidence>
<accession>W2CP11</accession>
<organism evidence="1 2">
    <name type="scientific">Tannerella sp. oral taxon BU063 isolate Cell 1/3</name>
    <dbReference type="NCBI Taxonomy" id="1411022"/>
    <lineage>
        <taxon>Bacteria</taxon>
        <taxon>Pseudomonadati</taxon>
        <taxon>Bacteroidota</taxon>
        <taxon>Bacteroidia</taxon>
        <taxon>Bacteroidales</taxon>
        <taxon>Tannerellaceae</taxon>
        <taxon>Tannerella</taxon>
    </lineage>
</organism>
<evidence type="ECO:0000313" key="2">
    <source>
        <dbReference type="Proteomes" id="UP000034982"/>
    </source>
</evidence>
<proteinExistence type="predicted"/>
<dbReference type="PATRIC" id="fig|1411022.3.peg.502"/>